<dbReference type="InterPro" id="IPR036259">
    <property type="entry name" value="MFS_trans_sf"/>
</dbReference>
<dbReference type="InterPro" id="IPR011701">
    <property type="entry name" value="MFS"/>
</dbReference>
<protein>
    <submittedName>
        <fullName evidence="8">MFS transporter</fullName>
    </submittedName>
</protein>
<feature type="transmembrane region" description="Helical" evidence="6">
    <location>
        <begin position="73"/>
        <end position="92"/>
    </location>
</feature>
<keyword evidence="9" id="KW-1185">Reference proteome</keyword>
<reference evidence="8 9" key="1">
    <citation type="submission" date="2019-01" db="EMBL/GenBank/DDBJ databases">
        <authorList>
            <person name="Chen W.-M."/>
        </authorList>
    </citation>
    <scope>NUCLEOTIDE SEQUENCE [LARGE SCALE GENOMIC DNA]</scope>
    <source>
        <strain evidence="8 9">KYPY4</strain>
    </source>
</reference>
<keyword evidence="3 6" id="KW-0812">Transmembrane</keyword>
<feature type="transmembrane region" description="Helical" evidence="6">
    <location>
        <begin position="285"/>
        <end position="309"/>
    </location>
</feature>
<evidence type="ECO:0000256" key="4">
    <source>
        <dbReference type="ARBA" id="ARBA00022989"/>
    </source>
</evidence>
<dbReference type="GO" id="GO:0022857">
    <property type="term" value="F:transmembrane transporter activity"/>
    <property type="evidence" value="ECO:0007669"/>
    <property type="project" value="InterPro"/>
</dbReference>
<dbReference type="Proteomes" id="UP000285575">
    <property type="component" value="Unassembled WGS sequence"/>
</dbReference>
<evidence type="ECO:0000256" key="1">
    <source>
        <dbReference type="ARBA" id="ARBA00004651"/>
    </source>
</evidence>
<feature type="transmembrane region" description="Helical" evidence="6">
    <location>
        <begin position="159"/>
        <end position="179"/>
    </location>
</feature>
<feature type="transmembrane region" description="Helical" evidence="6">
    <location>
        <begin position="373"/>
        <end position="391"/>
    </location>
</feature>
<dbReference type="AlphaFoldDB" id="A0A437RLC1"/>
<sequence>MKPAAVVLALGTAQTLAWASSFYLPAMLAAPMAAELGLAPATVYALLSMALLISALLGPLSGRTIDRHGGRPVLMGCSLAFAAALALMAAAPSAPVLVLAWAALGAAMGFGLYDAAFAALVRLYGGQARSAITGITLLAGFASTVGWPLTAWFEATWGWRGACAAWAALHVLVGLPLNAGLPRVGAAAMVPPPAPGAEAQSAQPTAEAGRGLAPQRARRLGVLLAAVFAAMSVVSAGIATHLPALLQASGASLPVAVATAALMGPAQVAARLLELGWLRHHPPLLAARAAALAHPVAAGLLLTLGPLAAMPFTVVHGLGNGLVTIVRGTLPLAVFGSAGYGARQGWLTLPARVLGALSPWLFGLALARWGLGAVGLTAAVALAGAAGLWVLRLPAR</sequence>
<proteinExistence type="predicted"/>
<dbReference type="PANTHER" id="PTHR43124">
    <property type="entry name" value="PURINE EFFLUX PUMP PBUE"/>
    <property type="match status" value="1"/>
</dbReference>
<dbReference type="RefSeq" id="WP_128228039.1">
    <property type="nucleotide sequence ID" value="NZ_SACR01000002.1"/>
</dbReference>
<evidence type="ECO:0000259" key="7">
    <source>
        <dbReference type="PROSITE" id="PS50850"/>
    </source>
</evidence>
<gene>
    <name evidence="8" type="ORF">EOE66_07540</name>
</gene>
<feature type="transmembrane region" description="Helical" evidence="6">
    <location>
        <begin position="98"/>
        <end position="120"/>
    </location>
</feature>
<feature type="transmembrane region" description="Helical" evidence="6">
    <location>
        <begin position="321"/>
        <end position="342"/>
    </location>
</feature>
<comment type="subcellular location">
    <subcellularLocation>
        <location evidence="1">Cell membrane</location>
        <topology evidence="1">Multi-pass membrane protein</topology>
    </subcellularLocation>
</comment>
<keyword evidence="5 6" id="KW-0472">Membrane</keyword>
<evidence type="ECO:0000256" key="5">
    <source>
        <dbReference type="ARBA" id="ARBA00023136"/>
    </source>
</evidence>
<evidence type="ECO:0000256" key="6">
    <source>
        <dbReference type="SAM" id="Phobius"/>
    </source>
</evidence>
<dbReference type="Gene3D" id="1.20.1250.20">
    <property type="entry name" value="MFS general substrate transporter like domains"/>
    <property type="match status" value="1"/>
</dbReference>
<dbReference type="GO" id="GO:0005886">
    <property type="term" value="C:plasma membrane"/>
    <property type="evidence" value="ECO:0007669"/>
    <property type="project" value="UniProtKB-SubCell"/>
</dbReference>
<dbReference type="Pfam" id="PF07690">
    <property type="entry name" value="MFS_1"/>
    <property type="match status" value="1"/>
</dbReference>
<dbReference type="PANTHER" id="PTHR43124:SF3">
    <property type="entry name" value="CHLORAMPHENICOL EFFLUX PUMP RV0191"/>
    <property type="match status" value="1"/>
</dbReference>
<keyword evidence="2" id="KW-1003">Cell membrane</keyword>
<dbReference type="OrthoDB" id="5966585at2"/>
<comment type="caution">
    <text evidence="8">The sequence shown here is derived from an EMBL/GenBank/DDBJ whole genome shotgun (WGS) entry which is preliminary data.</text>
</comment>
<name>A0A437RLC1_9BURK</name>
<dbReference type="SUPFAM" id="SSF103473">
    <property type="entry name" value="MFS general substrate transporter"/>
    <property type="match status" value="1"/>
</dbReference>
<accession>A0A437RLC1</accession>
<feature type="transmembrane region" description="Helical" evidence="6">
    <location>
        <begin position="132"/>
        <end position="153"/>
    </location>
</feature>
<evidence type="ECO:0000313" key="9">
    <source>
        <dbReference type="Proteomes" id="UP000285575"/>
    </source>
</evidence>
<evidence type="ECO:0000256" key="2">
    <source>
        <dbReference type="ARBA" id="ARBA00022475"/>
    </source>
</evidence>
<dbReference type="InterPro" id="IPR050189">
    <property type="entry name" value="MFS_Efflux_Transporters"/>
</dbReference>
<feature type="domain" description="Major facilitator superfamily (MFS) profile" evidence="7">
    <location>
        <begin position="6"/>
        <end position="396"/>
    </location>
</feature>
<organism evidence="8 9">
    <name type="scientific">Rubrivivax rivuli</name>
    <dbReference type="NCBI Taxonomy" id="1862385"/>
    <lineage>
        <taxon>Bacteria</taxon>
        <taxon>Pseudomonadati</taxon>
        <taxon>Pseudomonadota</taxon>
        <taxon>Betaproteobacteria</taxon>
        <taxon>Burkholderiales</taxon>
        <taxon>Sphaerotilaceae</taxon>
        <taxon>Rubrivivax</taxon>
    </lineage>
</organism>
<feature type="transmembrane region" description="Helical" evidence="6">
    <location>
        <begin position="43"/>
        <end position="61"/>
    </location>
</feature>
<dbReference type="EMBL" id="SACR01000002">
    <property type="protein sequence ID" value="RVU47578.1"/>
    <property type="molecule type" value="Genomic_DNA"/>
</dbReference>
<feature type="transmembrane region" description="Helical" evidence="6">
    <location>
        <begin position="220"/>
        <end position="239"/>
    </location>
</feature>
<keyword evidence="4 6" id="KW-1133">Transmembrane helix</keyword>
<evidence type="ECO:0000313" key="8">
    <source>
        <dbReference type="EMBL" id="RVU47578.1"/>
    </source>
</evidence>
<dbReference type="InterPro" id="IPR020846">
    <property type="entry name" value="MFS_dom"/>
</dbReference>
<evidence type="ECO:0000256" key="3">
    <source>
        <dbReference type="ARBA" id="ARBA00022692"/>
    </source>
</evidence>
<dbReference type="PROSITE" id="PS50850">
    <property type="entry name" value="MFS"/>
    <property type="match status" value="1"/>
</dbReference>